<reference evidence="2" key="1">
    <citation type="journal article" date="2017" name="Genome Announc.">
        <title>Draft Genome Sequence of Terrimicrobium sacchariphilum NM-5T, a Facultative Anaerobic Soil Bacterium of the Class Spartobacteria.</title>
        <authorList>
            <person name="Qiu Y.L."/>
            <person name="Tourlousse D.M."/>
            <person name="Matsuura N."/>
            <person name="Ohashi A."/>
            <person name="Sekiguchi Y."/>
        </authorList>
    </citation>
    <scope>NUCLEOTIDE SEQUENCE [LARGE SCALE GENOMIC DNA]</scope>
    <source>
        <strain evidence="2">NM-5</strain>
    </source>
</reference>
<dbReference type="Proteomes" id="UP000076023">
    <property type="component" value="Unassembled WGS sequence"/>
</dbReference>
<comment type="caution">
    <text evidence="1">The sequence shown here is derived from an EMBL/GenBank/DDBJ whole genome shotgun (WGS) entry which is preliminary data.</text>
</comment>
<gene>
    <name evidence="1" type="ORF">TSACC_22492</name>
</gene>
<name>A0A146G8N6_TERSA</name>
<dbReference type="Pfam" id="PF09954">
    <property type="entry name" value="DUF2188"/>
    <property type="match status" value="1"/>
</dbReference>
<dbReference type="InParanoid" id="A0A146G8N6"/>
<protein>
    <recommendedName>
        <fullName evidence="3">DUF2188 domain-containing protein</fullName>
    </recommendedName>
</protein>
<dbReference type="RefSeq" id="WP_075079736.1">
    <property type="nucleotide sequence ID" value="NZ_BDCO01000002.1"/>
</dbReference>
<dbReference type="OrthoDB" id="8858565at2"/>
<evidence type="ECO:0008006" key="3">
    <source>
        <dbReference type="Google" id="ProtNLM"/>
    </source>
</evidence>
<keyword evidence="2" id="KW-1185">Reference proteome</keyword>
<dbReference type="InterPro" id="IPR018691">
    <property type="entry name" value="DUF2188"/>
</dbReference>
<evidence type="ECO:0000313" key="1">
    <source>
        <dbReference type="EMBL" id="GAT34069.1"/>
    </source>
</evidence>
<dbReference type="EMBL" id="BDCO01000002">
    <property type="protein sequence ID" value="GAT34069.1"/>
    <property type="molecule type" value="Genomic_DNA"/>
</dbReference>
<evidence type="ECO:0000313" key="2">
    <source>
        <dbReference type="Proteomes" id="UP000076023"/>
    </source>
</evidence>
<organism evidence="1 2">
    <name type="scientific">Terrimicrobium sacchariphilum</name>
    <dbReference type="NCBI Taxonomy" id="690879"/>
    <lineage>
        <taxon>Bacteria</taxon>
        <taxon>Pseudomonadati</taxon>
        <taxon>Verrucomicrobiota</taxon>
        <taxon>Terrimicrobiia</taxon>
        <taxon>Terrimicrobiales</taxon>
        <taxon>Terrimicrobiaceae</taxon>
        <taxon>Terrimicrobium</taxon>
    </lineage>
</organism>
<sequence length="68" mass="7599">MDHTTDKIHVMPEDGRWDVEDQDGALLTRDSDKEAAIARARDLARERGLQTVVLHDGDGVTEEIVVET</sequence>
<dbReference type="AlphaFoldDB" id="A0A146G8N6"/>
<proteinExistence type="predicted"/>
<accession>A0A146G8N6</accession>